<dbReference type="RefSeq" id="WP_181608566.1">
    <property type="nucleotide sequence ID" value="NZ_BAABAM010000001.1"/>
</dbReference>
<dbReference type="Proteomes" id="UP000530928">
    <property type="component" value="Unassembled WGS sequence"/>
</dbReference>
<gene>
    <name evidence="2" type="ORF">HNR30_001154</name>
</gene>
<proteinExistence type="predicted"/>
<keyword evidence="1" id="KW-0812">Transmembrane</keyword>
<evidence type="ECO:0000256" key="1">
    <source>
        <dbReference type="SAM" id="Phobius"/>
    </source>
</evidence>
<keyword evidence="1" id="KW-0472">Membrane</keyword>
<keyword evidence="1" id="KW-1133">Transmembrane helix</keyword>
<sequence length="302" mass="33252">MKSPGWFRRMTRAQLGWALFGLIVLGGVIALGSGDIYKIYKADESFVAGSMLAFTGFCFGRAFSRRGIDDARAMVHQGERSELAEELAEEFARRLNARQAFPELREARLHIAAEVRKATENYDALAKDPRSYEQVTEIRNRLINLDRSLAALVRLELAMTSGAGSSYVFDPGDVSHLEAAQRDTREAVQRGLDAFVPLSELVPYTTADALWGAFSVLWSDTLKALRDVESLMVGCFAHPPLGALVTVRGYLSAALARSEELQMIIKERQLQIPPALQTMNTDLANALHRLQDVGLGRLPAGG</sequence>
<keyword evidence="3" id="KW-1185">Reference proteome</keyword>
<feature type="transmembrane region" description="Helical" evidence="1">
    <location>
        <begin position="46"/>
        <end position="64"/>
    </location>
</feature>
<comment type="caution">
    <text evidence="2">The sequence shown here is derived from an EMBL/GenBank/DDBJ whole genome shotgun (WGS) entry which is preliminary data.</text>
</comment>
<dbReference type="AlphaFoldDB" id="A0A7W0CET4"/>
<name>A0A7W0CET4_9ACTN</name>
<accession>A0A7W0CET4</accession>
<organism evidence="2 3">
    <name type="scientific">Nonomuraea soli</name>
    <dbReference type="NCBI Taxonomy" id="1032476"/>
    <lineage>
        <taxon>Bacteria</taxon>
        <taxon>Bacillati</taxon>
        <taxon>Actinomycetota</taxon>
        <taxon>Actinomycetes</taxon>
        <taxon>Streptosporangiales</taxon>
        <taxon>Streptosporangiaceae</taxon>
        <taxon>Nonomuraea</taxon>
    </lineage>
</organism>
<evidence type="ECO:0000313" key="3">
    <source>
        <dbReference type="Proteomes" id="UP000530928"/>
    </source>
</evidence>
<reference evidence="2 3" key="1">
    <citation type="submission" date="2020-07" db="EMBL/GenBank/DDBJ databases">
        <title>Genomic Encyclopedia of Type Strains, Phase IV (KMG-IV): sequencing the most valuable type-strain genomes for metagenomic binning, comparative biology and taxonomic classification.</title>
        <authorList>
            <person name="Goeker M."/>
        </authorList>
    </citation>
    <scope>NUCLEOTIDE SEQUENCE [LARGE SCALE GENOMIC DNA]</scope>
    <source>
        <strain evidence="2 3">DSM 45533</strain>
    </source>
</reference>
<protein>
    <submittedName>
        <fullName evidence="2">Uncharacterized protein</fullName>
    </submittedName>
</protein>
<evidence type="ECO:0000313" key="2">
    <source>
        <dbReference type="EMBL" id="MBA2889819.1"/>
    </source>
</evidence>
<dbReference type="EMBL" id="JACDUR010000001">
    <property type="protein sequence ID" value="MBA2889819.1"/>
    <property type="molecule type" value="Genomic_DNA"/>
</dbReference>